<comment type="similarity">
    <text evidence="1 4">Belongs to the bacterial flagellin family.</text>
</comment>
<keyword evidence="7" id="KW-0282">Flagellum</keyword>
<evidence type="ECO:0000313" key="8">
    <source>
        <dbReference type="Proteomes" id="UP001612915"/>
    </source>
</evidence>
<dbReference type="InterPro" id="IPR001492">
    <property type="entry name" value="Flagellin"/>
</dbReference>
<dbReference type="Gene3D" id="1.20.1330.10">
    <property type="entry name" value="f41 fragment of flagellin, N-terminal domain"/>
    <property type="match status" value="1"/>
</dbReference>
<dbReference type="Pfam" id="PF00700">
    <property type="entry name" value="Flagellin_C"/>
    <property type="match status" value="1"/>
</dbReference>
<comment type="function">
    <text evidence="4">Flagellin is the subunit protein which polymerizes to form the filaments of bacterial flagella.</text>
</comment>
<evidence type="ECO:0000256" key="3">
    <source>
        <dbReference type="ARBA" id="ARBA00023143"/>
    </source>
</evidence>
<protein>
    <recommendedName>
        <fullName evidence="2 4">Flagellin</fullName>
    </recommendedName>
</protein>
<evidence type="ECO:0000259" key="5">
    <source>
        <dbReference type="Pfam" id="PF00669"/>
    </source>
</evidence>
<evidence type="ECO:0000256" key="2">
    <source>
        <dbReference type="ARBA" id="ARBA00020110"/>
    </source>
</evidence>
<dbReference type="InterPro" id="IPR046358">
    <property type="entry name" value="Flagellin_C"/>
</dbReference>
<name>A0ABW8AHM0_9ACTN</name>
<gene>
    <name evidence="7" type="ORF">ACIB24_02130</name>
</gene>
<sequence length="276" mass="28709">MGLYVTSNVAALNAYRNLSMTQSSQNSSLEKLSSGYRINRAADDAAGLAISQGLQAQIGGLQVAVTNAQDAISVVQTADGALTETQSILLRMRNLAVQAANGGSQDTQAQAASQTEFSQLQSELDRISSSTKFGNQNLLDGTYTGTFQIGANAGETINVDLTGSKMDSATLGVDSGTINVGDTASAAASISAIDTAIQSVSTTRATLGAYQNRFQHTVNNLNVAVENLTASNSRIQSTDMASEMVKFTSAQILSQAGTAMLAQANQQPQSILKLLQ</sequence>
<evidence type="ECO:0000259" key="6">
    <source>
        <dbReference type="Pfam" id="PF00700"/>
    </source>
</evidence>
<comment type="subcellular location">
    <subcellularLocation>
        <location evidence="4">Secreted</location>
    </subcellularLocation>
    <subcellularLocation>
        <location evidence="4">Bacterial flagellum</location>
    </subcellularLocation>
</comment>
<dbReference type="Gene3D" id="6.10.10.10">
    <property type="entry name" value="Flagellar export chaperone, C-terminal domain"/>
    <property type="match status" value="1"/>
</dbReference>
<proteinExistence type="inferred from homology"/>
<evidence type="ECO:0000256" key="1">
    <source>
        <dbReference type="ARBA" id="ARBA00005709"/>
    </source>
</evidence>
<keyword evidence="8" id="KW-1185">Reference proteome</keyword>
<dbReference type="InterPro" id="IPR001029">
    <property type="entry name" value="Flagellin_N"/>
</dbReference>
<keyword evidence="7" id="KW-0969">Cilium</keyword>
<evidence type="ECO:0000313" key="7">
    <source>
        <dbReference type="EMBL" id="MFI7585856.1"/>
    </source>
</evidence>
<dbReference type="RefSeq" id="WP_398274460.1">
    <property type="nucleotide sequence ID" value="NZ_JBITLV010000001.1"/>
</dbReference>
<dbReference type="PANTHER" id="PTHR42792:SF2">
    <property type="entry name" value="FLAGELLIN"/>
    <property type="match status" value="1"/>
</dbReference>
<feature type="domain" description="Flagellin N-terminal" evidence="5">
    <location>
        <begin position="6"/>
        <end position="144"/>
    </location>
</feature>
<dbReference type="PRINTS" id="PR00207">
    <property type="entry name" value="FLAGELLIN"/>
</dbReference>
<dbReference type="SUPFAM" id="SSF64518">
    <property type="entry name" value="Phase 1 flagellin"/>
    <property type="match status" value="1"/>
</dbReference>
<keyword evidence="4" id="KW-0964">Secreted</keyword>
<comment type="caution">
    <text evidence="7">The sequence shown here is derived from an EMBL/GenBank/DDBJ whole genome shotgun (WGS) entry which is preliminary data.</text>
</comment>
<reference evidence="7 8" key="1">
    <citation type="submission" date="2024-10" db="EMBL/GenBank/DDBJ databases">
        <title>The Natural Products Discovery Center: Release of the First 8490 Sequenced Strains for Exploring Actinobacteria Biosynthetic Diversity.</title>
        <authorList>
            <person name="Kalkreuter E."/>
            <person name="Kautsar S.A."/>
            <person name="Yang D."/>
            <person name="Bader C.D."/>
            <person name="Teijaro C.N."/>
            <person name="Fluegel L."/>
            <person name="Davis C.M."/>
            <person name="Simpson J.R."/>
            <person name="Lauterbach L."/>
            <person name="Steele A.D."/>
            <person name="Gui C."/>
            <person name="Meng S."/>
            <person name="Li G."/>
            <person name="Viehrig K."/>
            <person name="Ye F."/>
            <person name="Su P."/>
            <person name="Kiefer A.F."/>
            <person name="Nichols A."/>
            <person name="Cepeda A.J."/>
            <person name="Yan W."/>
            <person name="Fan B."/>
            <person name="Jiang Y."/>
            <person name="Adhikari A."/>
            <person name="Zheng C.-J."/>
            <person name="Schuster L."/>
            <person name="Cowan T.M."/>
            <person name="Smanski M.J."/>
            <person name="Chevrette M.G."/>
            <person name="De Carvalho L.P.S."/>
            <person name="Shen B."/>
        </authorList>
    </citation>
    <scope>NUCLEOTIDE SEQUENCE [LARGE SCALE GENOMIC DNA]</scope>
    <source>
        <strain evidence="7 8">NPDC049639</strain>
    </source>
</reference>
<organism evidence="7 8">
    <name type="scientific">Spongisporangium articulatum</name>
    <dbReference type="NCBI Taxonomy" id="3362603"/>
    <lineage>
        <taxon>Bacteria</taxon>
        <taxon>Bacillati</taxon>
        <taxon>Actinomycetota</taxon>
        <taxon>Actinomycetes</taxon>
        <taxon>Kineosporiales</taxon>
        <taxon>Kineosporiaceae</taxon>
        <taxon>Spongisporangium</taxon>
    </lineage>
</organism>
<dbReference type="Proteomes" id="UP001612915">
    <property type="component" value="Unassembled WGS sequence"/>
</dbReference>
<keyword evidence="3 4" id="KW-0975">Bacterial flagellum</keyword>
<feature type="domain" description="Flagellin C-terminal" evidence="6">
    <location>
        <begin position="190"/>
        <end position="275"/>
    </location>
</feature>
<dbReference type="InterPro" id="IPR042187">
    <property type="entry name" value="Flagellin_C_sub2"/>
</dbReference>
<dbReference type="PANTHER" id="PTHR42792">
    <property type="entry name" value="FLAGELLIN"/>
    <property type="match status" value="1"/>
</dbReference>
<evidence type="ECO:0000256" key="4">
    <source>
        <dbReference type="RuleBase" id="RU362073"/>
    </source>
</evidence>
<accession>A0ABW8AHM0</accession>
<keyword evidence="7" id="KW-0966">Cell projection</keyword>
<dbReference type="EMBL" id="JBITLV010000001">
    <property type="protein sequence ID" value="MFI7585856.1"/>
    <property type="molecule type" value="Genomic_DNA"/>
</dbReference>
<dbReference type="Pfam" id="PF00669">
    <property type="entry name" value="Flagellin_N"/>
    <property type="match status" value="1"/>
</dbReference>